<name>A0A8B8I6G2_VANTA</name>
<dbReference type="AlphaFoldDB" id="A0A8B8I6G2"/>
<sequence>MNQISDNVSKLLEQLLPSSVCNEVACFVFYDEHPRDDRTLDLTVCSKRGVVQEFYQRELIDSILIENVGKVTEIIILRNIKCDLFYLVAATNEVIIISKKENLQIHQRIKDVHTYKLDDLEGRGQASLQVIRNDDAFPLVFDDNFSNPRERTVTMDKVKSQGSLPIENQLLRKLNEANYSTKCNEKIFKDYLKLRQMATYSIFQRTQTNLENSLFKIGLHEISHALQIKAKAPIVKLCNKKIIIISSIINKNTEPITDINFLLHGTSKHSLDYMTKIFNQIPRPPYWKENKSQIDSFSESTVVAVVDLKELKYNITSRIDFDIVVTFTKEDKCFLLPLESVAISALDTMGPSFDILSVGEEEHEILMLAIIATSVRVNLCLRHIRNPDNDDVVTLSEILCTYLNMDSLGMGNVAIHKTSPHHILYGVMIVFQDNISEPDHIMNIQVYSRSYSQVLALIHYMYDAVPYPIIATTPDFKLTTITEDLSMYNERDEKTESSLNYAECARSLLKQSDMLKEYFDNCMIRMSESKNSEIVNKVGIEVDVMAHGLQKYLEFRNRLLEESVNGIESLNIEQTYESIVIDSNSTD</sequence>
<dbReference type="Proteomes" id="UP001652626">
    <property type="component" value="Chromosome 18"/>
</dbReference>
<organism evidence="1 2">
    <name type="scientific">Vanessa tameamea</name>
    <name type="common">Kamehameha butterfly</name>
    <dbReference type="NCBI Taxonomy" id="334116"/>
    <lineage>
        <taxon>Eukaryota</taxon>
        <taxon>Metazoa</taxon>
        <taxon>Ecdysozoa</taxon>
        <taxon>Arthropoda</taxon>
        <taxon>Hexapoda</taxon>
        <taxon>Insecta</taxon>
        <taxon>Pterygota</taxon>
        <taxon>Neoptera</taxon>
        <taxon>Endopterygota</taxon>
        <taxon>Lepidoptera</taxon>
        <taxon>Glossata</taxon>
        <taxon>Ditrysia</taxon>
        <taxon>Papilionoidea</taxon>
        <taxon>Nymphalidae</taxon>
        <taxon>Nymphalinae</taxon>
        <taxon>Vanessa</taxon>
    </lineage>
</organism>
<evidence type="ECO:0000313" key="2">
    <source>
        <dbReference type="RefSeq" id="XP_026492575.2"/>
    </source>
</evidence>
<accession>A0A8B8I6G2</accession>
<keyword evidence="1" id="KW-1185">Reference proteome</keyword>
<dbReference type="GeneID" id="113398179"/>
<dbReference type="OMA" id="IRMSESK"/>
<dbReference type="OrthoDB" id="7465688at2759"/>
<proteinExistence type="predicted"/>
<dbReference type="RefSeq" id="XP_026492575.2">
    <property type="nucleotide sequence ID" value="XM_026636790.2"/>
</dbReference>
<protein>
    <submittedName>
        <fullName evidence="2">Uncharacterized protein LOC113398179</fullName>
    </submittedName>
</protein>
<evidence type="ECO:0000313" key="1">
    <source>
        <dbReference type="Proteomes" id="UP001652626"/>
    </source>
</evidence>
<gene>
    <name evidence="2" type="primary">LOC113398179</name>
</gene>
<reference evidence="2" key="1">
    <citation type="submission" date="2025-08" db="UniProtKB">
        <authorList>
            <consortium name="RefSeq"/>
        </authorList>
    </citation>
    <scope>IDENTIFICATION</scope>
    <source>
        <tissue evidence="2">Whole body</tissue>
    </source>
</reference>